<dbReference type="InterPro" id="IPR015943">
    <property type="entry name" value="WD40/YVTN_repeat-like_dom_sf"/>
</dbReference>
<dbReference type="InterPro" id="IPR019775">
    <property type="entry name" value="WD40_repeat_CS"/>
</dbReference>
<evidence type="ECO:0000256" key="1">
    <source>
        <dbReference type="ARBA" id="ARBA00004123"/>
    </source>
</evidence>
<dbReference type="GeneID" id="107068668"/>
<evidence type="ECO:0000256" key="2">
    <source>
        <dbReference type="ARBA" id="ARBA00007306"/>
    </source>
</evidence>
<feature type="repeat" description="WD" evidence="9">
    <location>
        <begin position="68"/>
        <end position="100"/>
    </location>
</feature>
<evidence type="ECO:0000259" key="11">
    <source>
        <dbReference type="Pfam" id="PF24105"/>
    </source>
</evidence>
<dbReference type="PROSITE" id="PS50082">
    <property type="entry name" value="WD_REPEATS_2"/>
    <property type="match status" value="2"/>
</dbReference>
<feature type="domain" description="CAF1B/HIR1 beta-propeller" evidence="11">
    <location>
        <begin position="1"/>
        <end position="384"/>
    </location>
</feature>
<feature type="repeat" description="WD" evidence="9">
    <location>
        <begin position="126"/>
        <end position="167"/>
    </location>
</feature>
<evidence type="ECO:0000256" key="3">
    <source>
        <dbReference type="ARBA" id="ARBA00022574"/>
    </source>
</evidence>
<dbReference type="Pfam" id="PF24105">
    <property type="entry name" value="Beta-prop_CAF1B_HIR1"/>
    <property type="match status" value="1"/>
</dbReference>
<dbReference type="Gene3D" id="2.130.10.10">
    <property type="entry name" value="YVTN repeat-like/Quinoprotein amine dehydrogenase"/>
    <property type="match status" value="2"/>
</dbReference>
<sequence>MKCTTPEISWHNRDPVLSIDIQNKPCDESNTSEKFWRLATGGADSHVLIWHVLTCENSATTIKCVADLERHQKAVNVVRFSPSREILASADDESIIILWKQKEECDFFTSPDDNENKEQWSSWKVLKGHLEDVYDICWSPDSSSIVSGSVDNTAILWDINKGRSNGILSDSKGFVQGVSWDPCNQYICTISSDRQCRLVDISTKKTVQRVHKSNIPTPPDYPLRGKTVRLFYDDTFKSFFRRLTFSIDGILIIVPSGIIEPQDTIEKTSNATIIFSRHNLKEPIMILPSLDESTIAIRCCPVYFELRKDGPTPMIALPYRIIFAVATQHSILIYDTQQISPIAVISNIHYTRLTDIAWSSDGHILVVSSTDGYCSIIHFSKNELGHVYDDSKGATMTQSQLRNSNNSEAITKSTKIDTKDSTLILDIDNNAMDVDVIKYNKEITKRSLDDKCKKTSYQNNEQMEQNDNNLSEHKDRYKSQNDETMEETEDIKLVFNEESDNDTKASKSNISVKIDTPSVISKKEKAPRRVKLITLSSTKKKKL</sequence>
<dbReference type="RefSeq" id="XP_015180813.1">
    <property type="nucleotide sequence ID" value="XM_015325327.1"/>
</dbReference>
<evidence type="ECO:0000256" key="6">
    <source>
        <dbReference type="ARBA" id="ARBA00022853"/>
    </source>
</evidence>
<keyword evidence="5" id="KW-0227">DNA damage</keyword>
<protein>
    <submittedName>
        <fullName evidence="13">Chromatin assembly factor 1 subunit B</fullName>
    </submittedName>
</protein>
<evidence type="ECO:0000256" key="4">
    <source>
        <dbReference type="ARBA" id="ARBA00022737"/>
    </source>
</evidence>
<comment type="subcellular location">
    <subcellularLocation>
        <location evidence="1">Nucleus</location>
    </subcellularLocation>
</comment>
<evidence type="ECO:0000256" key="9">
    <source>
        <dbReference type="PROSITE-ProRule" id="PRU00221"/>
    </source>
</evidence>
<dbReference type="SMART" id="SM00320">
    <property type="entry name" value="WD40"/>
    <property type="match status" value="5"/>
</dbReference>
<keyword evidence="7" id="KW-0234">DNA repair</keyword>
<dbReference type="PANTHER" id="PTHR15271:SF4">
    <property type="entry name" value="CHROMATIN ASSEMBLY FACTOR 1 SUBUNIT B"/>
    <property type="match status" value="1"/>
</dbReference>
<dbReference type="Proteomes" id="UP000694924">
    <property type="component" value="Unplaced"/>
</dbReference>
<dbReference type="InterPro" id="IPR036322">
    <property type="entry name" value="WD40_repeat_dom_sf"/>
</dbReference>
<evidence type="ECO:0000256" key="8">
    <source>
        <dbReference type="ARBA" id="ARBA00023242"/>
    </source>
</evidence>
<organism evidence="12 13">
    <name type="scientific">Polistes dominula</name>
    <name type="common">European paper wasp</name>
    <name type="synonym">Vespa dominula</name>
    <dbReference type="NCBI Taxonomy" id="743375"/>
    <lineage>
        <taxon>Eukaryota</taxon>
        <taxon>Metazoa</taxon>
        <taxon>Ecdysozoa</taxon>
        <taxon>Arthropoda</taxon>
        <taxon>Hexapoda</taxon>
        <taxon>Insecta</taxon>
        <taxon>Pterygota</taxon>
        <taxon>Neoptera</taxon>
        <taxon>Endopterygota</taxon>
        <taxon>Hymenoptera</taxon>
        <taxon>Apocrita</taxon>
        <taxon>Aculeata</taxon>
        <taxon>Vespoidea</taxon>
        <taxon>Vespidae</taxon>
        <taxon>Polistinae</taxon>
        <taxon>Polistini</taxon>
        <taxon>Polistes</taxon>
    </lineage>
</organism>
<evidence type="ECO:0000313" key="13">
    <source>
        <dbReference type="RefSeq" id="XP_015180813.1"/>
    </source>
</evidence>
<dbReference type="InterPro" id="IPR055410">
    <property type="entry name" value="Beta-prop_CAF1B_HIR1"/>
</dbReference>
<dbReference type="InterPro" id="IPR045145">
    <property type="entry name" value="PTHR15271"/>
</dbReference>
<dbReference type="PROSITE" id="PS00678">
    <property type="entry name" value="WD_REPEATS_1"/>
    <property type="match status" value="1"/>
</dbReference>
<feature type="compositionally biased region" description="Basic and acidic residues" evidence="10">
    <location>
        <begin position="470"/>
        <end position="481"/>
    </location>
</feature>
<name>A0ABM1IKS6_POLDO</name>
<proteinExistence type="inferred from homology"/>
<feature type="compositionally biased region" description="Low complexity" evidence="10">
    <location>
        <begin position="459"/>
        <end position="469"/>
    </location>
</feature>
<dbReference type="PROSITE" id="PS50294">
    <property type="entry name" value="WD_REPEATS_REGION"/>
    <property type="match status" value="2"/>
</dbReference>
<evidence type="ECO:0000256" key="7">
    <source>
        <dbReference type="ARBA" id="ARBA00023204"/>
    </source>
</evidence>
<evidence type="ECO:0000313" key="12">
    <source>
        <dbReference type="Proteomes" id="UP000694924"/>
    </source>
</evidence>
<keyword evidence="8" id="KW-0539">Nucleus</keyword>
<keyword evidence="3 9" id="KW-0853">WD repeat</keyword>
<reference evidence="13" key="1">
    <citation type="submission" date="2025-08" db="UniProtKB">
        <authorList>
            <consortium name="RefSeq"/>
        </authorList>
    </citation>
    <scope>IDENTIFICATION</scope>
    <source>
        <tissue evidence="13">Whole body</tissue>
    </source>
</reference>
<accession>A0ABM1IKS6</accession>
<evidence type="ECO:0000256" key="5">
    <source>
        <dbReference type="ARBA" id="ARBA00022763"/>
    </source>
</evidence>
<keyword evidence="12" id="KW-1185">Reference proteome</keyword>
<keyword evidence="4" id="KW-0677">Repeat</keyword>
<dbReference type="PANTHER" id="PTHR15271">
    <property type="entry name" value="CHROMATIN ASSEMBLY FACTOR 1 SUBUNIT B"/>
    <property type="match status" value="1"/>
</dbReference>
<gene>
    <name evidence="13" type="primary">LOC107068668</name>
</gene>
<comment type="similarity">
    <text evidence="2">Belongs to the WD repeat HIR1 family.</text>
</comment>
<dbReference type="SUPFAM" id="SSF50978">
    <property type="entry name" value="WD40 repeat-like"/>
    <property type="match status" value="1"/>
</dbReference>
<keyword evidence="6" id="KW-0156">Chromatin regulator</keyword>
<dbReference type="InterPro" id="IPR001680">
    <property type="entry name" value="WD40_rpt"/>
</dbReference>
<feature type="region of interest" description="Disordered" evidence="10">
    <location>
        <begin position="459"/>
        <end position="487"/>
    </location>
</feature>
<evidence type="ECO:0000256" key="10">
    <source>
        <dbReference type="SAM" id="MobiDB-lite"/>
    </source>
</evidence>